<accession>A0A8H5WLQ0</accession>
<dbReference type="GO" id="GO:0000166">
    <property type="term" value="F:nucleotide binding"/>
    <property type="evidence" value="ECO:0007669"/>
    <property type="project" value="InterPro"/>
</dbReference>
<name>A0A8H5WLQ0_FUSHE</name>
<dbReference type="Pfam" id="PF01408">
    <property type="entry name" value="GFO_IDH_MocA"/>
    <property type="match status" value="1"/>
</dbReference>
<dbReference type="PANTHER" id="PTHR43054:SF1">
    <property type="entry name" value="SCYLLO-INOSITOL 2-DEHYDROGENASE (NADP(+)) IOLU"/>
    <property type="match status" value="1"/>
</dbReference>
<proteinExistence type="predicted"/>
<dbReference type="SUPFAM" id="SSF55347">
    <property type="entry name" value="Glyceraldehyde-3-phosphate dehydrogenase-like, C-terminal domain"/>
    <property type="match status" value="1"/>
</dbReference>
<dbReference type="PANTHER" id="PTHR43054">
    <property type="match status" value="1"/>
</dbReference>
<evidence type="ECO:0000313" key="2">
    <source>
        <dbReference type="EMBL" id="KAF5662718.1"/>
    </source>
</evidence>
<dbReference type="EMBL" id="JAAGWQ010000159">
    <property type="protein sequence ID" value="KAF5662718.1"/>
    <property type="molecule type" value="Genomic_DNA"/>
</dbReference>
<dbReference type="Proteomes" id="UP000567885">
    <property type="component" value="Unassembled WGS sequence"/>
</dbReference>
<dbReference type="AlphaFoldDB" id="A0A8H5WLQ0"/>
<dbReference type="InterPro" id="IPR036291">
    <property type="entry name" value="NAD(P)-bd_dom_sf"/>
</dbReference>
<dbReference type="Gene3D" id="3.30.360.10">
    <property type="entry name" value="Dihydrodipicolinate Reductase, domain 2"/>
    <property type="match status" value="1"/>
</dbReference>
<dbReference type="InterPro" id="IPR000683">
    <property type="entry name" value="Gfo/Idh/MocA-like_OxRdtase_N"/>
</dbReference>
<evidence type="ECO:0000259" key="1">
    <source>
        <dbReference type="Pfam" id="PF01408"/>
    </source>
</evidence>
<dbReference type="SUPFAM" id="SSF51735">
    <property type="entry name" value="NAD(P)-binding Rossmann-fold domains"/>
    <property type="match status" value="1"/>
</dbReference>
<evidence type="ECO:0000313" key="3">
    <source>
        <dbReference type="Proteomes" id="UP000567885"/>
    </source>
</evidence>
<organism evidence="2 3">
    <name type="scientific">Fusarium heterosporum</name>
    <dbReference type="NCBI Taxonomy" id="42747"/>
    <lineage>
        <taxon>Eukaryota</taxon>
        <taxon>Fungi</taxon>
        <taxon>Dikarya</taxon>
        <taxon>Ascomycota</taxon>
        <taxon>Pezizomycotina</taxon>
        <taxon>Sordariomycetes</taxon>
        <taxon>Hypocreomycetidae</taxon>
        <taxon>Hypocreales</taxon>
        <taxon>Nectriaceae</taxon>
        <taxon>Fusarium</taxon>
        <taxon>Fusarium heterosporum species complex</taxon>
    </lineage>
</organism>
<dbReference type="OrthoDB" id="2129491at2759"/>
<keyword evidence="3" id="KW-1185">Reference proteome</keyword>
<reference evidence="2 3" key="1">
    <citation type="submission" date="2020-05" db="EMBL/GenBank/DDBJ databases">
        <title>Identification and distribution of gene clusters putatively required for synthesis of sphingolipid metabolism inhibitors in phylogenetically diverse species of the filamentous fungus Fusarium.</title>
        <authorList>
            <person name="Kim H.-S."/>
            <person name="Busman M."/>
            <person name="Brown D.W."/>
            <person name="Divon H."/>
            <person name="Uhlig S."/>
            <person name="Proctor R.H."/>
        </authorList>
    </citation>
    <scope>NUCLEOTIDE SEQUENCE [LARGE SCALE GENOMIC DNA]</scope>
    <source>
        <strain evidence="2 3">NRRL 20693</strain>
    </source>
</reference>
<comment type="caution">
    <text evidence="2">The sequence shown here is derived from an EMBL/GenBank/DDBJ whole genome shotgun (WGS) entry which is preliminary data.</text>
</comment>
<protein>
    <submittedName>
        <fullName evidence="2">Oxidoreductase yulF</fullName>
    </submittedName>
</protein>
<sequence length="362" mass="40290">MSTPLGLAVIGTNWITSSFVQSCHESKLYKLVAVYSRKLETAQKFISETPSIQDASSIKSYDDLDTMFSQDSKIDVVYIASPNSLHYEHGLKALNAGKHVIMEKPFASNMKELDALYKLADSKDLFILEAYRHIQEPNFKTLQSLLDDDKTRTEKFGKIYGASLSMAIYSSRVSQITETNIPNVVSPKFSGGALWDMGCYVVTFALRLFGTPANQTYFPVIIGTVVDGGGPIILQYTPETSKHNQKFTVHAHTSKIYTSTAPTEIYCEKGTIKIEGGQPSNATDINTIEFIPRGSKESEQLGDTNPEYSGMLNLTWEAKELGRIIQEGDKTAEADLRALSRSVLTVMEDMRKQNDIVFDSER</sequence>
<dbReference type="Gene3D" id="3.40.50.720">
    <property type="entry name" value="NAD(P)-binding Rossmann-like Domain"/>
    <property type="match status" value="1"/>
</dbReference>
<gene>
    <name evidence="2" type="ORF">FHETE_7824</name>
</gene>
<feature type="domain" description="Gfo/Idh/MocA-like oxidoreductase N-terminal" evidence="1">
    <location>
        <begin position="7"/>
        <end position="126"/>
    </location>
</feature>